<evidence type="ECO:0000256" key="1">
    <source>
        <dbReference type="SAM" id="MobiDB-lite"/>
    </source>
</evidence>
<accession>M5TWL1</accession>
<dbReference type="PATRIC" id="fig|1263870.3.peg.5433"/>
<name>M5TWL1_9BACT</name>
<feature type="compositionally biased region" description="Polar residues" evidence="1">
    <location>
        <begin position="32"/>
        <end position="43"/>
    </location>
</feature>
<feature type="region of interest" description="Disordered" evidence="1">
    <location>
        <begin position="1"/>
        <end position="43"/>
    </location>
</feature>
<organism evidence="2 3">
    <name type="scientific">Rhodopirellula sallentina SM41</name>
    <dbReference type="NCBI Taxonomy" id="1263870"/>
    <lineage>
        <taxon>Bacteria</taxon>
        <taxon>Pseudomonadati</taxon>
        <taxon>Planctomycetota</taxon>
        <taxon>Planctomycetia</taxon>
        <taxon>Pirellulales</taxon>
        <taxon>Pirellulaceae</taxon>
        <taxon>Rhodopirellula</taxon>
    </lineage>
</organism>
<dbReference type="EMBL" id="ANOH01000356">
    <property type="protein sequence ID" value="EMI53424.1"/>
    <property type="molecule type" value="Genomic_DNA"/>
</dbReference>
<keyword evidence="3" id="KW-1185">Reference proteome</keyword>
<reference evidence="2 3" key="1">
    <citation type="journal article" date="2013" name="Mar. Genomics">
        <title>Expression of sulfatases in Rhodopirellula baltica and the diversity of sulfatases in the genus Rhodopirellula.</title>
        <authorList>
            <person name="Wegner C.E."/>
            <person name="Richter-Heitmann T."/>
            <person name="Klindworth A."/>
            <person name="Klockow C."/>
            <person name="Richter M."/>
            <person name="Achstetter T."/>
            <person name="Glockner F.O."/>
            <person name="Harder J."/>
        </authorList>
    </citation>
    <scope>NUCLEOTIDE SEQUENCE [LARGE SCALE GENOMIC DNA]</scope>
    <source>
        <strain evidence="2 3">SM41</strain>
    </source>
</reference>
<comment type="caution">
    <text evidence="2">The sequence shown here is derived from an EMBL/GenBank/DDBJ whole genome shotgun (WGS) entry which is preliminary data.</text>
</comment>
<protein>
    <submittedName>
        <fullName evidence="2">Uncharacterized protein</fullName>
    </submittedName>
</protein>
<dbReference type="Proteomes" id="UP000011885">
    <property type="component" value="Unassembled WGS sequence"/>
</dbReference>
<dbReference type="AlphaFoldDB" id="M5TWL1"/>
<feature type="compositionally biased region" description="Basic and acidic residues" evidence="1">
    <location>
        <begin position="1"/>
        <end position="12"/>
    </location>
</feature>
<gene>
    <name evidence="2" type="ORF">RSSM_05139</name>
</gene>
<evidence type="ECO:0000313" key="2">
    <source>
        <dbReference type="EMBL" id="EMI53424.1"/>
    </source>
</evidence>
<proteinExistence type="predicted"/>
<evidence type="ECO:0000313" key="3">
    <source>
        <dbReference type="Proteomes" id="UP000011885"/>
    </source>
</evidence>
<sequence length="43" mass="4650">MQIGHSSERAEQNEFSEIVCGGSNGLDRSSKTNDPSRIQILTG</sequence>